<evidence type="ECO:0000313" key="3">
    <source>
        <dbReference type="Proteomes" id="UP000276215"/>
    </source>
</evidence>
<name>A0A3N4K4Y0_9PEZI</name>
<evidence type="ECO:0008006" key="4">
    <source>
        <dbReference type="Google" id="ProtNLM"/>
    </source>
</evidence>
<evidence type="ECO:0000256" key="1">
    <source>
        <dbReference type="SAM" id="MobiDB-lite"/>
    </source>
</evidence>
<dbReference type="Proteomes" id="UP000276215">
    <property type="component" value="Unassembled WGS sequence"/>
</dbReference>
<feature type="region of interest" description="Disordered" evidence="1">
    <location>
        <begin position="57"/>
        <end position="80"/>
    </location>
</feature>
<dbReference type="AlphaFoldDB" id="A0A3N4K4Y0"/>
<proteinExistence type="predicted"/>
<keyword evidence="3" id="KW-1185">Reference proteome</keyword>
<protein>
    <recommendedName>
        <fullName evidence="4">Transposase Tc1-like domain-containing protein</fullName>
    </recommendedName>
</protein>
<accession>A0A3N4K4Y0</accession>
<evidence type="ECO:0000313" key="2">
    <source>
        <dbReference type="EMBL" id="RPB00965.1"/>
    </source>
</evidence>
<sequence>MSGRRRLVRIREERPGASVREIWEAVEQQGMGTVGVRTVSRFLRGVEKEKKRLRRDRAISFKEKKKKRKKKSGEVPVLSK</sequence>
<gene>
    <name evidence="2" type="ORF">L873DRAFT_1804293</name>
</gene>
<dbReference type="EMBL" id="ML120376">
    <property type="protein sequence ID" value="RPB00965.1"/>
    <property type="molecule type" value="Genomic_DNA"/>
</dbReference>
<organism evidence="2 3">
    <name type="scientific">Choiromyces venosus 120613-1</name>
    <dbReference type="NCBI Taxonomy" id="1336337"/>
    <lineage>
        <taxon>Eukaryota</taxon>
        <taxon>Fungi</taxon>
        <taxon>Dikarya</taxon>
        <taxon>Ascomycota</taxon>
        <taxon>Pezizomycotina</taxon>
        <taxon>Pezizomycetes</taxon>
        <taxon>Pezizales</taxon>
        <taxon>Tuberaceae</taxon>
        <taxon>Choiromyces</taxon>
    </lineage>
</organism>
<reference evidence="2 3" key="1">
    <citation type="journal article" date="2018" name="Nat. Ecol. Evol.">
        <title>Pezizomycetes genomes reveal the molecular basis of ectomycorrhizal truffle lifestyle.</title>
        <authorList>
            <person name="Murat C."/>
            <person name="Payen T."/>
            <person name="Noel B."/>
            <person name="Kuo A."/>
            <person name="Morin E."/>
            <person name="Chen J."/>
            <person name="Kohler A."/>
            <person name="Krizsan K."/>
            <person name="Balestrini R."/>
            <person name="Da Silva C."/>
            <person name="Montanini B."/>
            <person name="Hainaut M."/>
            <person name="Levati E."/>
            <person name="Barry K.W."/>
            <person name="Belfiori B."/>
            <person name="Cichocki N."/>
            <person name="Clum A."/>
            <person name="Dockter R.B."/>
            <person name="Fauchery L."/>
            <person name="Guy J."/>
            <person name="Iotti M."/>
            <person name="Le Tacon F."/>
            <person name="Lindquist E.A."/>
            <person name="Lipzen A."/>
            <person name="Malagnac F."/>
            <person name="Mello A."/>
            <person name="Molinier V."/>
            <person name="Miyauchi S."/>
            <person name="Poulain J."/>
            <person name="Riccioni C."/>
            <person name="Rubini A."/>
            <person name="Sitrit Y."/>
            <person name="Splivallo R."/>
            <person name="Traeger S."/>
            <person name="Wang M."/>
            <person name="Zifcakova L."/>
            <person name="Wipf D."/>
            <person name="Zambonelli A."/>
            <person name="Paolocci F."/>
            <person name="Nowrousian M."/>
            <person name="Ottonello S."/>
            <person name="Baldrian P."/>
            <person name="Spatafora J.W."/>
            <person name="Henrissat B."/>
            <person name="Nagy L.G."/>
            <person name="Aury J.M."/>
            <person name="Wincker P."/>
            <person name="Grigoriev I.V."/>
            <person name="Bonfante P."/>
            <person name="Martin F.M."/>
        </authorList>
    </citation>
    <scope>NUCLEOTIDE SEQUENCE [LARGE SCALE GENOMIC DNA]</scope>
    <source>
        <strain evidence="2 3">120613-1</strain>
    </source>
</reference>